<dbReference type="STRING" id="997296.PB1_14714"/>
<proteinExistence type="predicted"/>
<reference evidence="2 3" key="1">
    <citation type="journal article" date="2012" name="Appl. Environ. Microbiol.">
        <title>Genome Sequence of Thermotolerant Bacillus methanolicus: Features and Regulation Related to Methylotrophy and Production of L-Lysine and L-Glutamate from Methanol.</title>
        <authorList>
            <person name="Heggeset T.M."/>
            <person name="Krog A."/>
            <person name="Balzer S."/>
            <person name="Wentzel A."/>
            <person name="Ellingsen T.E."/>
            <person name="Brautaset T."/>
        </authorList>
    </citation>
    <scope>NUCLEOTIDE SEQUENCE [LARGE SCALE GENOMIC DNA]</scope>
    <source>
        <strain evidence="2 3">PB1</strain>
    </source>
</reference>
<name>I3DX48_BACMT</name>
<dbReference type="eggNOG" id="ENOG5030IKQ">
    <property type="taxonomic scope" value="Bacteria"/>
</dbReference>
<dbReference type="AlphaFoldDB" id="I3DX48"/>
<dbReference type="Pfam" id="PF12685">
    <property type="entry name" value="SpoIIIAH"/>
    <property type="match status" value="1"/>
</dbReference>
<gene>
    <name evidence="2" type="ORF">PB1_14714</name>
</gene>
<sequence>MLLKKQTVWLLTMLSLVVVLSVYYITSPEQNGNGVAGIEQKSDDLKPAVKGEENEAATTQTDSGAKIISETASDEVFEALRMDLDDQRSKRKEQLEEIVASTDLPTEKRNQAYDEMKKLDEIALKEELLESLIKAMNYEDALVRVDGGQVRITVKADKLSPSAANEIIQMVKQEINDLEHVAVKFQPNK</sequence>
<dbReference type="OrthoDB" id="2939102at2"/>
<organism evidence="2 3">
    <name type="scientific">Bacillus methanolicus PB1</name>
    <dbReference type="NCBI Taxonomy" id="997296"/>
    <lineage>
        <taxon>Bacteria</taxon>
        <taxon>Bacillati</taxon>
        <taxon>Bacillota</taxon>
        <taxon>Bacilli</taxon>
        <taxon>Bacillales</taxon>
        <taxon>Bacillaceae</taxon>
        <taxon>Bacillus</taxon>
    </lineage>
</organism>
<dbReference type="EMBL" id="AFEU01000003">
    <property type="protein sequence ID" value="EIJ78819.1"/>
    <property type="molecule type" value="Genomic_DNA"/>
</dbReference>
<comment type="caution">
    <text evidence="2">The sequence shown here is derived from an EMBL/GenBank/DDBJ whole genome shotgun (WGS) entry which is preliminary data.</text>
</comment>
<keyword evidence="1" id="KW-0812">Transmembrane</keyword>
<keyword evidence="1" id="KW-1133">Transmembrane helix</keyword>
<dbReference type="PATRIC" id="fig|997296.3.peg.3103"/>
<protein>
    <submittedName>
        <fullName evidence="2">Stage III sporulation protein AH</fullName>
    </submittedName>
</protein>
<dbReference type="RefSeq" id="WP_004437733.1">
    <property type="nucleotide sequence ID" value="NZ_AFEU01000003.1"/>
</dbReference>
<dbReference type="Gene3D" id="1.10.287.4300">
    <property type="entry name" value="Stage III sporulation protein AH-like"/>
    <property type="match status" value="1"/>
</dbReference>
<keyword evidence="3" id="KW-1185">Reference proteome</keyword>
<dbReference type="InterPro" id="IPR024232">
    <property type="entry name" value="SpoIIIAH"/>
</dbReference>
<evidence type="ECO:0000313" key="3">
    <source>
        <dbReference type="Proteomes" id="UP000010523"/>
    </source>
</evidence>
<keyword evidence="1" id="KW-0472">Membrane</keyword>
<feature type="transmembrane region" description="Helical" evidence="1">
    <location>
        <begin position="7"/>
        <end position="25"/>
    </location>
</feature>
<dbReference type="Proteomes" id="UP000010523">
    <property type="component" value="Unassembled WGS sequence"/>
</dbReference>
<evidence type="ECO:0000256" key="1">
    <source>
        <dbReference type="SAM" id="Phobius"/>
    </source>
</evidence>
<dbReference type="InterPro" id="IPR038503">
    <property type="entry name" value="SpoIIIAH_sf"/>
</dbReference>
<accession>I3DX48</accession>
<evidence type="ECO:0000313" key="2">
    <source>
        <dbReference type="EMBL" id="EIJ78819.1"/>
    </source>
</evidence>